<dbReference type="eggNOG" id="KOG3041">
    <property type="taxonomic scope" value="Eukaryota"/>
</dbReference>
<dbReference type="CDD" id="cd03424">
    <property type="entry name" value="NUDIX_ADPRase_Nudt5_UGPPase_Nudt14"/>
    <property type="match status" value="1"/>
</dbReference>
<feature type="domain" description="Nudix hydrolase" evidence="3">
    <location>
        <begin position="108"/>
        <end position="272"/>
    </location>
</feature>
<dbReference type="InterPro" id="IPR015797">
    <property type="entry name" value="NUDIX_hydrolase-like_dom_sf"/>
</dbReference>
<dbReference type="KEGG" id="bze:COCCADRAFT_4248"/>
<proteinExistence type="predicted"/>
<organism evidence="4 5">
    <name type="scientific">Cochliobolus carbonum (strain 26-R-13)</name>
    <name type="common">Maize leaf spot fungus</name>
    <name type="synonym">Bipolaris zeicola</name>
    <dbReference type="NCBI Taxonomy" id="930089"/>
    <lineage>
        <taxon>Eukaryota</taxon>
        <taxon>Fungi</taxon>
        <taxon>Dikarya</taxon>
        <taxon>Ascomycota</taxon>
        <taxon>Pezizomycotina</taxon>
        <taxon>Dothideomycetes</taxon>
        <taxon>Pleosporomycetidae</taxon>
        <taxon>Pleosporales</taxon>
        <taxon>Pleosporineae</taxon>
        <taxon>Pleosporaceae</taxon>
        <taxon>Bipolaris</taxon>
    </lineage>
</organism>
<evidence type="ECO:0000313" key="4">
    <source>
        <dbReference type="EMBL" id="EUC34417.1"/>
    </source>
</evidence>
<evidence type="ECO:0000313" key="5">
    <source>
        <dbReference type="Proteomes" id="UP000053841"/>
    </source>
</evidence>
<dbReference type="EMBL" id="KI964592">
    <property type="protein sequence ID" value="EUC34417.1"/>
    <property type="molecule type" value="Genomic_DNA"/>
</dbReference>
<keyword evidence="2" id="KW-0378">Hydrolase</keyword>
<evidence type="ECO:0000256" key="1">
    <source>
        <dbReference type="ARBA" id="ARBA00001946"/>
    </source>
</evidence>
<evidence type="ECO:0000256" key="2">
    <source>
        <dbReference type="ARBA" id="ARBA00022801"/>
    </source>
</evidence>
<dbReference type="AlphaFoldDB" id="W6Y3Y9"/>
<reference evidence="4 5" key="1">
    <citation type="journal article" date="2013" name="PLoS Genet.">
        <title>Comparative genome structure, secondary metabolite, and effector coding capacity across Cochliobolus pathogens.</title>
        <authorList>
            <person name="Condon B.J."/>
            <person name="Leng Y."/>
            <person name="Wu D."/>
            <person name="Bushley K.E."/>
            <person name="Ohm R.A."/>
            <person name="Otillar R."/>
            <person name="Martin J."/>
            <person name="Schackwitz W."/>
            <person name="Grimwood J."/>
            <person name="MohdZainudin N."/>
            <person name="Xue C."/>
            <person name="Wang R."/>
            <person name="Manning V.A."/>
            <person name="Dhillon B."/>
            <person name="Tu Z.J."/>
            <person name="Steffenson B.J."/>
            <person name="Salamov A."/>
            <person name="Sun H."/>
            <person name="Lowry S."/>
            <person name="LaButti K."/>
            <person name="Han J."/>
            <person name="Copeland A."/>
            <person name="Lindquist E."/>
            <person name="Barry K."/>
            <person name="Schmutz J."/>
            <person name="Baker S.E."/>
            <person name="Ciuffetti L.M."/>
            <person name="Grigoriev I.V."/>
            <person name="Zhong S."/>
            <person name="Turgeon B.G."/>
        </authorList>
    </citation>
    <scope>NUCLEOTIDE SEQUENCE [LARGE SCALE GENOMIC DNA]</scope>
    <source>
        <strain evidence="4 5">26-R-13</strain>
    </source>
</reference>
<dbReference type="OrthoDB" id="10249920at2759"/>
<dbReference type="GeneID" id="19149701"/>
<dbReference type="GO" id="GO:0019693">
    <property type="term" value="P:ribose phosphate metabolic process"/>
    <property type="evidence" value="ECO:0007669"/>
    <property type="project" value="TreeGrafter"/>
</dbReference>
<dbReference type="PANTHER" id="PTHR11839">
    <property type="entry name" value="UDP/ADP-SUGAR PYROPHOSPHATASE"/>
    <property type="match status" value="1"/>
</dbReference>
<dbReference type="RefSeq" id="XP_007711288.1">
    <property type="nucleotide sequence ID" value="XM_007713098.1"/>
</dbReference>
<dbReference type="GO" id="GO:0006753">
    <property type="term" value="P:nucleoside phosphate metabolic process"/>
    <property type="evidence" value="ECO:0007669"/>
    <property type="project" value="TreeGrafter"/>
</dbReference>
<sequence>MATFMLDGFRSKVPVQLTHGITESQLLDFRAFQTWRDTLRANLALQYSNPNHAFHDDPFSLQKIEIQSVDWFPTKKGSILGFVKLRAYIRSKKLVNGKPKELPGIAFLRGGSVAMLMILRPQDSRDERWVVMTEQPRVPAGSLSFVEIPAGMLDKSNNFSGKAAEEILEETGFKLPKSELIDLTELALKQTQSEDGEVLQNAMYPSPGGSDEFIPIFLWEKELDRQEIMDLRGKLTGKRAQGEMITLRVCDYEELWKVCPRDAKTLAAWALYEGLNRAGIIQEELRKRKQIPGVELQLDDGDSSE</sequence>
<dbReference type="Proteomes" id="UP000053841">
    <property type="component" value="Unassembled WGS sequence"/>
</dbReference>
<gene>
    <name evidence="4" type="ORF">COCCADRAFT_4248</name>
</gene>
<accession>W6Y3Y9</accession>
<dbReference type="SUPFAM" id="SSF55811">
    <property type="entry name" value="Nudix"/>
    <property type="match status" value="1"/>
</dbReference>
<dbReference type="GO" id="GO:0080042">
    <property type="term" value="F:ADP-glucose pyrophosphohydrolase activity"/>
    <property type="evidence" value="ECO:0007669"/>
    <property type="project" value="TreeGrafter"/>
</dbReference>
<dbReference type="GO" id="GO:0080041">
    <property type="term" value="F:ADP-ribose pyrophosphohydrolase activity"/>
    <property type="evidence" value="ECO:0007669"/>
    <property type="project" value="TreeGrafter"/>
</dbReference>
<dbReference type="HOGENOM" id="CLU_070130_0_0_1"/>
<name>W6Y3Y9_COCC2</name>
<comment type="cofactor">
    <cofactor evidence="1">
        <name>Mg(2+)</name>
        <dbReference type="ChEBI" id="CHEBI:18420"/>
    </cofactor>
</comment>
<evidence type="ECO:0000259" key="3">
    <source>
        <dbReference type="PROSITE" id="PS51462"/>
    </source>
</evidence>
<dbReference type="PROSITE" id="PS51462">
    <property type="entry name" value="NUDIX"/>
    <property type="match status" value="1"/>
</dbReference>
<keyword evidence="5" id="KW-1185">Reference proteome</keyword>
<dbReference type="InterPro" id="IPR000086">
    <property type="entry name" value="NUDIX_hydrolase_dom"/>
</dbReference>
<dbReference type="PANTHER" id="PTHR11839:SF18">
    <property type="entry name" value="NUDIX HYDROLASE DOMAIN-CONTAINING PROTEIN"/>
    <property type="match status" value="1"/>
</dbReference>
<dbReference type="Gene3D" id="3.90.79.10">
    <property type="entry name" value="Nucleoside Triphosphate Pyrophosphohydrolase"/>
    <property type="match status" value="1"/>
</dbReference>
<dbReference type="STRING" id="930089.W6Y3Y9"/>
<protein>
    <recommendedName>
        <fullName evidence="3">Nudix hydrolase domain-containing protein</fullName>
    </recommendedName>
</protein>